<keyword evidence="2" id="KW-1185">Reference proteome</keyword>
<reference evidence="1 2" key="1">
    <citation type="submission" date="2018-11" db="EMBL/GenBank/DDBJ databases">
        <authorList>
            <consortium name="Pathogen Informatics"/>
        </authorList>
    </citation>
    <scope>NUCLEOTIDE SEQUENCE [LARGE SCALE GENOMIC DNA]</scope>
</reference>
<dbReference type="AlphaFoldDB" id="A0A3P7R8X8"/>
<protein>
    <submittedName>
        <fullName evidence="1">Uncharacterized protein</fullName>
    </submittedName>
</protein>
<name>A0A3P7R8X8_DIBLA</name>
<gene>
    <name evidence="1" type="ORF">DILT_LOCUS17913</name>
</gene>
<evidence type="ECO:0000313" key="2">
    <source>
        <dbReference type="Proteomes" id="UP000281553"/>
    </source>
</evidence>
<dbReference type="Proteomes" id="UP000281553">
    <property type="component" value="Unassembled WGS sequence"/>
</dbReference>
<dbReference type="EMBL" id="UYRU01095767">
    <property type="protein sequence ID" value="VDN39516.1"/>
    <property type="molecule type" value="Genomic_DNA"/>
</dbReference>
<sequence>MYLIPTASSPDICPNKLFVGIQRAKCTLLQLELGSPLRSPNYETILEVTSPASSWRQCRIGQLVFWVDVVKLPSIAYLLGSFLFTDPTCRRTPICLAVG</sequence>
<organism evidence="1 2">
    <name type="scientific">Dibothriocephalus latus</name>
    <name type="common">Fish tapeworm</name>
    <name type="synonym">Diphyllobothrium latum</name>
    <dbReference type="NCBI Taxonomy" id="60516"/>
    <lineage>
        <taxon>Eukaryota</taxon>
        <taxon>Metazoa</taxon>
        <taxon>Spiralia</taxon>
        <taxon>Lophotrochozoa</taxon>
        <taxon>Platyhelminthes</taxon>
        <taxon>Cestoda</taxon>
        <taxon>Eucestoda</taxon>
        <taxon>Diphyllobothriidea</taxon>
        <taxon>Diphyllobothriidae</taxon>
        <taxon>Dibothriocephalus</taxon>
    </lineage>
</organism>
<proteinExistence type="predicted"/>
<evidence type="ECO:0000313" key="1">
    <source>
        <dbReference type="EMBL" id="VDN39516.1"/>
    </source>
</evidence>
<accession>A0A3P7R8X8</accession>